<comment type="similarity">
    <text evidence="1">Belongs to the ATP-dependent AMP-binding enzyme family.</text>
</comment>
<dbReference type="PANTHER" id="PTHR43767">
    <property type="entry name" value="LONG-CHAIN-FATTY-ACID--COA LIGASE"/>
    <property type="match status" value="1"/>
</dbReference>
<comment type="caution">
    <text evidence="5">The sequence shown here is derived from an EMBL/GenBank/DDBJ whole genome shotgun (WGS) entry which is preliminary data.</text>
</comment>
<dbReference type="GO" id="GO:0016877">
    <property type="term" value="F:ligase activity, forming carbon-sulfur bonds"/>
    <property type="evidence" value="ECO:0007669"/>
    <property type="project" value="UniProtKB-ARBA"/>
</dbReference>
<dbReference type="Proteomes" id="UP000034166">
    <property type="component" value="Unassembled WGS sequence"/>
</dbReference>
<dbReference type="InterPro" id="IPR000873">
    <property type="entry name" value="AMP-dep_synth/lig_dom"/>
</dbReference>
<dbReference type="PROSITE" id="PS00455">
    <property type="entry name" value="AMP_BINDING"/>
    <property type="match status" value="1"/>
</dbReference>
<dbReference type="FunFam" id="3.30.300.30:FF:000008">
    <property type="entry name" value="2,3-dihydroxybenzoate-AMP ligase"/>
    <property type="match status" value="1"/>
</dbReference>
<evidence type="ECO:0000256" key="1">
    <source>
        <dbReference type="ARBA" id="ARBA00006432"/>
    </source>
</evidence>
<evidence type="ECO:0000259" key="3">
    <source>
        <dbReference type="Pfam" id="PF00501"/>
    </source>
</evidence>
<accession>A0A0M2SQZ6</accession>
<dbReference type="PATRIC" id="fig|1408103.3.peg.3686"/>
<dbReference type="InterPro" id="IPR050237">
    <property type="entry name" value="ATP-dep_AMP-bd_enzyme"/>
</dbReference>
<dbReference type="InterPro" id="IPR045851">
    <property type="entry name" value="AMP-bd_C_sf"/>
</dbReference>
<dbReference type="PANTHER" id="PTHR43767:SF9">
    <property type="entry name" value="LONG-CHAIN-FATTY-ACID--COA LIGASE"/>
    <property type="match status" value="1"/>
</dbReference>
<keyword evidence="6" id="KW-1185">Reference proteome</keyword>
<feature type="domain" description="AMP-dependent synthetase/ligase" evidence="3">
    <location>
        <begin position="30"/>
        <end position="398"/>
    </location>
</feature>
<dbReference type="Pfam" id="PF00501">
    <property type="entry name" value="AMP-binding"/>
    <property type="match status" value="1"/>
</dbReference>
<evidence type="ECO:0000259" key="4">
    <source>
        <dbReference type="Pfam" id="PF13193"/>
    </source>
</evidence>
<dbReference type="SUPFAM" id="SSF56801">
    <property type="entry name" value="Acetyl-CoA synthetase-like"/>
    <property type="match status" value="1"/>
</dbReference>
<dbReference type="InterPro" id="IPR025110">
    <property type="entry name" value="AMP-bd_C"/>
</dbReference>
<name>A0A0M2SQZ6_9BACI</name>
<evidence type="ECO:0000313" key="5">
    <source>
        <dbReference type="EMBL" id="KKK36994.1"/>
    </source>
</evidence>
<dbReference type="Gene3D" id="2.30.38.10">
    <property type="entry name" value="Luciferase, Domain 3"/>
    <property type="match status" value="1"/>
</dbReference>
<dbReference type="AlphaFoldDB" id="A0A0M2SQZ6"/>
<proteinExistence type="inferred from homology"/>
<gene>
    <name evidence="5" type="ORF">WQ57_16565</name>
</gene>
<evidence type="ECO:0000256" key="2">
    <source>
        <dbReference type="ARBA" id="ARBA00022598"/>
    </source>
</evidence>
<sequence length="536" mass="59062">MSKKSWLAHYPGNVAKDLEIPGKSLPEMLRETTDRYPGNHALSFFGRKLTYRELLGAATAFAAALQNSGVRKGDRVAIMLPNCPQYVIAYYGILSAGGIVTQINPMLVEREMDHILNDSGAETIIVFDALYPKLKNVQGNTKVKTVVAVSLQPSGQSFGSDFTFESFMASASSPFTPVKIEPEHDVAILQYTGGTTGRSKGAMLTHRNIFANVVQSYEFFKDEMKIGQEKFLTVIPLFHVFGMTSCMNLSIFTASQSIMLPRFDLEEVLNTIKQEQPSIFPGVPTMYVAITNHPNAEQYGIDSIKTCNSGSAPMPVELLKEFEGKTGSKILEGYGLSEASPTTHCNPHFAERKPGSVGIGLPSTDYKIVDLGDGVTEVSEGGLGEVIIKGPQVMKGYWNMPEETAMTLRDGWLYTGDIGRMDEDGYLYIVDRKKDMIIASGYNIYPRDVEEVLYEHPSVQEAVVIGVPDPYRGETVKAVIVLKAGKEATEEEIILYCKENMAAYRVPAIVEFRSELPKTAVGKILRRALRGEVKSQ</sequence>
<dbReference type="FunFam" id="3.40.50.12780:FF:000003">
    <property type="entry name" value="Long-chain-fatty-acid--CoA ligase FadD"/>
    <property type="match status" value="1"/>
</dbReference>
<dbReference type="RefSeq" id="WP_046524878.1">
    <property type="nucleotide sequence ID" value="NZ_LAYY01000019.1"/>
</dbReference>
<evidence type="ECO:0000313" key="6">
    <source>
        <dbReference type="Proteomes" id="UP000034166"/>
    </source>
</evidence>
<protein>
    <submittedName>
        <fullName evidence="5">AMP-dependent synthetase</fullName>
    </submittedName>
</protein>
<feature type="domain" description="AMP-binding enzyme C-terminal" evidence="4">
    <location>
        <begin position="449"/>
        <end position="523"/>
    </location>
</feature>
<dbReference type="CDD" id="cd05936">
    <property type="entry name" value="FC-FACS_FadD_like"/>
    <property type="match status" value="1"/>
</dbReference>
<dbReference type="OrthoDB" id="9803968at2"/>
<dbReference type="Gene3D" id="3.40.50.980">
    <property type="match status" value="2"/>
</dbReference>
<reference evidence="5 6" key="1">
    <citation type="submission" date="2015-04" db="EMBL/GenBank/DDBJ databases">
        <title>Taxonomic description and genome sequence of Bacillus campisalis sp. nov., a novel member of the genus Bacillus isolated from solar saltern.</title>
        <authorList>
            <person name="Mathan Kumar R."/>
            <person name="Kaur G."/>
            <person name="Kumar A."/>
            <person name="Singh N.K."/>
            <person name="Kaur N."/>
            <person name="Kumar N."/>
            <person name="Mayilraj S."/>
        </authorList>
    </citation>
    <scope>NUCLEOTIDE SEQUENCE [LARGE SCALE GENOMIC DNA]</scope>
    <source>
        <strain evidence="5 6">SA2-6</strain>
    </source>
</reference>
<dbReference type="NCBIfam" id="NF004837">
    <property type="entry name" value="PRK06187.1"/>
    <property type="match status" value="1"/>
</dbReference>
<dbReference type="Pfam" id="PF13193">
    <property type="entry name" value="AMP-binding_C"/>
    <property type="match status" value="1"/>
</dbReference>
<organism evidence="5 6">
    <name type="scientific">Mesobacillus campisalis</name>
    <dbReference type="NCBI Taxonomy" id="1408103"/>
    <lineage>
        <taxon>Bacteria</taxon>
        <taxon>Bacillati</taxon>
        <taxon>Bacillota</taxon>
        <taxon>Bacilli</taxon>
        <taxon>Bacillales</taxon>
        <taxon>Bacillaceae</taxon>
        <taxon>Mesobacillus</taxon>
    </lineage>
</organism>
<keyword evidence="2" id="KW-0436">Ligase</keyword>
<dbReference type="Gene3D" id="3.30.300.30">
    <property type="match status" value="1"/>
</dbReference>
<dbReference type="InterPro" id="IPR020845">
    <property type="entry name" value="AMP-binding_CS"/>
</dbReference>
<dbReference type="EMBL" id="LAYY01000019">
    <property type="protein sequence ID" value="KKK36994.1"/>
    <property type="molecule type" value="Genomic_DNA"/>
</dbReference>